<proteinExistence type="predicted"/>
<dbReference type="EC" id="2.7.13.3" evidence="3"/>
<evidence type="ECO:0000256" key="7">
    <source>
        <dbReference type="ARBA" id="ARBA00023012"/>
    </source>
</evidence>
<dbReference type="PANTHER" id="PTHR34220:SF7">
    <property type="entry name" value="SENSOR HISTIDINE KINASE YPDA"/>
    <property type="match status" value="1"/>
</dbReference>
<feature type="transmembrane region" description="Helical" evidence="9">
    <location>
        <begin position="12"/>
        <end position="32"/>
    </location>
</feature>
<evidence type="ECO:0000256" key="3">
    <source>
        <dbReference type="ARBA" id="ARBA00012438"/>
    </source>
</evidence>
<keyword evidence="8" id="KW-0175">Coiled coil</keyword>
<dbReference type="PANTHER" id="PTHR34220">
    <property type="entry name" value="SENSOR HISTIDINE KINASE YPDA"/>
    <property type="match status" value="1"/>
</dbReference>
<comment type="subcellular location">
    <subcellularLocation>
        <location evidence="2">Membrane</location>
    </subcellularLocation>
</comment>
<dbReference type="SUPFAM" id="SSF55874">
    <property type="entry name" value="ATPase domain of HSP90 chaperone/DNA topoisomerase II/histidine kinase"/>
    <property type="match status" value="1"/>
</dbReference>
<reference evidence="12" key="1">
    <citation type="journal article" date="2021" name="PeerJ">
        <title>Extensive microbial diversity within the chicken gut microbiome revealed by metagenomics and culture.</title>
        <authorList>
            <person name="Gilroy R."/>
            <person name="Ravi A."/>
            <person name="Getino M."/>
            <person name="Pursley I."/>
            <person name="Horton D.L."/>
            <person name="Alikhan N.F."/>
            <person name="Baker D."/>
            <person name="Gharbi K."/>
            <person name="Hall N."/>
            <person name="Watson M."/>
            <person name="Adriaenssens E.M."/>
            <person name="Foster-Nyarko E."/>
            <person name="Jarju S."/>
            <person name="Secka A."/>
            <person name="Antonio M."/>
            <person name="Oren A."/>
            <person name="Chaudhuri R.R."/>
            <person name="La Ragione R."/>
            <person name="Hildebrand F."/>
            <person name="Pallen M.J."/>
        </authorList>
    </citation>
    <scope>NUCLEOTIDE SEQUENCE</scope>
    <source>
        <strain evidence="12">CHK187-11901</strain>
    </source>
</reference>
<evidence type="ECO:0000256" key="4">
    <source>
        <dbReference type="ARBA" id="ARBA00022553"/>
    </source>
</evidence>
<feature type="coiled-coil region" evidence="8">
    <location>
        <begin position="232"/>
        <end position="263"/>
    </location>
</feature>
<keyword evidence="9" id="KW-1133">Transmembrane helix</keyword>
<dbReference type="InterPro" id="IPR005467">
    <property type="entry name" value="His_kinase_dom"/>
</dbReference>
<dbReference type="InterPro" id="IPR050640">
    <property type="entry name" value="Bact_2-comp_sensor_kinase"/>
</dbReference>
<accession>A0A9D2NQY3</accession>
<dbReference type="InterPro" id="IPR003594">
    <property type="entry name" value="HATPase_dom"/>
</dbReference>
<comment type="catalytic activity">
    <reaction evidence="1">
        <text>ATP + protein L-histidine = ADP + protein N-phospho-L-histidine.</text>
        <dbReference type="EC" id="2.7.13.3"/>
    </reaction>
</comment>
<evidence type="ECO:0000256" key="8">
    <source>
        <dbReference type="SAM" id="Coils"/>
    </source>
</evidence>
<protein>
    <recommendedName>
        <fullName evidence="3">histidine kinase</fullName>
        <ecNumber evidence="3">2.7.13.3</ecNumber>
    </recommendedName>
</protein>
<evidence type="ECO:0000256" key="6">
    <source>
        <dbReference type="ARBA" id="ARBA00022777"/>
    </source>
</evidence>
<evidence type="ECO:0000313" key="13">
    <source>
        <dbReference type="Proteomes" id="UP000823896"/>
    </source>
</evidence>
<gene>
    <name evidence="12" type="ORF">H9702_04470</name>
</gene>
<keyword evidence="7" id="KW-0902">Two-component regulatory system</keyword>
<dbReference type="Gene3D" id="3.30.565.10">
    <property type="entry name" value="Histidine kinase-like ATPase, C-terminal domain"/>
    <property type="match status" value="1"/>
</dbReference>
<dbReference type="Gene3D" id="6.10.340.10">
    <property type="match status" value="1"/>
</dbReference>
<evidence type="ECO:0000256" key="1">
    <source>
        <dbReference type="ARBA" id="ARBA00000085"/>
    </source>
</evidence>
<comment type="caution">
    <text evidence="12">The sequence shown here is derived from an EMBL/GenBank/DDBJ whole genome shotgun (WGS) entry which is preliminary data.</text>
</comment>
<reference evidence="12" key="2">
    <citation type="submission" date="2021-04" db="EMBL/GenBank/DDBJ databases">
        <authorList>
            <person name="Gilroy R."/>
        </authorList>
    </citation>
    <scope>NUCLEOTIDE SEQUENCE</scope>
    <source>
        <strain evidence="12">CHK187-11901</strain>
    </source>
</reference>
<sequence>MKKPWTLRKRVFLSSVAITGIVTLLLGLFNVMELYVTDRNTTAFETYMNLSTFFDSIDEAGGYLEEYLYTENDDSMNDYDAAIQTAEQSISGFDPNFLEDQMWRFQLLSNMLSSYEDLCAELIADPLNDDLYTQTVNAQDLIQSTSGDYYQRLTNRMEHHVEQLQSVNQAIVVGSLVVIAILLFWIIYVAFIMLRSFIRPLYEVLDNIERINEGTYDFNAVAANGIEMQTLCESLEAMADTVHKEIQETKEKAQLKQLLLEKENESLHKDELLARSEFRMLQNQVNPHFLFNTLNMIHRLCVCEENEKAAETVLKTSQLLRYSLDNQNQYSSIRKELEAIRSYIDIQKLRFGERIRFLILNEHADACLDMSFPGMILQPLVENAVRHGLKNVTHDGEVEIYLGADEESLTISVSDNGEGMPKEDAEALLQRCAKAEESTQLGLFNVVQRLKMFFKDRADIRIDSDKDCGFSFAVVIALEGGGQDDTCADRGR</sequence>
<dbReference type="Proteomes" id="UP000823896">
    <property type="component" value="Unassembled WGS sequence"/>
</dbReference>
<name>A0A9D2NQY3_9FIRM</name>
<keyword evidence="9" id="KW-0472">Membrane</keyword>
<dbReference type="PROSITE" id="PS50885">
    <property type="entry name" value="HAMP"/>
    <property type="match status" value="1"/>
</dbReference>
<keyword evidence="5" id="KW-0808">Transferase</keyword>
<dbReference type="InterPro" id="IPR010559">
    <property type="entry name" value="Sig_transdc_His_kin_internal"/>
</dbReference>
<keyword evidence="9" id="KW-0812">Transmembrane</keyword>
<evidence type="ECO:0000313" key="12">
    <source>
        <dbReference type="EMBL" id="HJC36367.1"/>
    </source>
</evidence>
<organism evidence="12 13">
    <name type="scientific">Candidatus Merdibacter merdavium</name>
    <dbReference type="NCBI Taxonomy" id="2838692"/>
    <lineage>
        <taxon>Bacteria</taxon>
        <taxon>Bacillati</taxon>
        <taxon>Bacillota</taxon>
        <taxon>Erysipelotrichia</taxon>
        <taxon>Erysipelotrichales</taxon>
        <taxon>Erysipelotrichaceae</taxon>
        <taxon>Merdibacter</taxon>
    </lineage>
</organism>
<keyword evidence="4" id="KW-0597">Phosphoprotein</keyword>
<dbReference type="InterPro" id="IPR003660">
    <property type="entry name" value="HAMP_dom"/>
</dbReference>
<evidence type="ECO:0000256" key="5">
    <source>
        <dbReference type="ARBA" id="ARBA00022679"/>
    </source>
</evidence>
<dbReference type="InterPro" id="IPR036890">
    <property type="entry name" value="HATPase_C_sf"/>
</dbReference>
<dbReference type="EMBL" id="DWWM01000027">
    <property type="protein sequence ID" value="HJC36367.1"/>
    <property type="molecule type" value="Genomic_DNA"/>
</dbReference>
<evidence type="ECO:0000256" key="9">
    <source>
        <dbReference type="SAM" id="Phobius"/>
    </source>
</evidence>
<dbReference type="AlphaFoldDB" id="A0A9D2NQY3"/>
<dbReference type="PROSITE" id="PS50109">
    <property type="entry name" value="HIS_KIN"/>
    <property type="match status" value="1"/>
</dbReference>
<feature type="domain" description="Histidine kinase" evidence="10">
    <location>
        <begin position="376"/>
        <end position="480"/>
    </location>
</feature>
<dbReference type="Pfam" id="PF02518">
    <property type="entry name" value="HATPase_c"/>
    <property type="match status" value="1"/>
</dbReference>
<evidence type="ECO:0000256" key="2">
    <source>
        <dbReference type="ARBA" id="ARBA00004370"/>
    </source>
</evidence>
<feature type="domain" description="HAMP" evidence="11">
    <location>
        <begin position="195"/>
        <end position="247"/>
    </location>
</feature>
<keyword evidence="6 12" id="KW-0418">Kinase</keyword>
<dbReference type="Pfam" id="PF06580">
    <property type="entry name" value="His_kinase"/>
    <property type="match status" value="1"/>
</dbReference>
<feature type="transmembrane region" description="Helical" evidence="9">
    <location>
        <begin position="170"/>
        <end position="194"/>
    </location>
</feature>
<dbReference type="GO" id="GO:0000155">
    <property type="term" value="F:phosphorelay sensor kinase activity"/>
    <property type="evidence" value="ECO:0007669"/>
    <property type="project" value="InterPro"/>
</dbReference>
<evidence type="ECO:0000259" key="11">
    <source>
        <dbReference type="PROSITE" id="PS50885"/>
    </source>
</evidence>
<evidence type="ECO:0000259" key="10">
    <source>
        <dbReference type="PROSITE" id="PS50109"/>
    </source>
</evidence>
<dbReference type="GO" id="GO:0016020">
    <property type="term" value="C:membrane"/>
    <property type="evidence" value="ECO:0007669"/>
    <property type="project" value="UniProtKB-SubCell"/>
</dbReference>